<organism evidence="2">
    <name type="scientific">viral metagenome</name>
    <dbReference type="NCBI Taxonomy" id="1070528"/>
    <lineage>
        <taxon>unclassified sequences</taxon>
        <taxon>metagenomes</taxon>
        <taxon>organismal metagenomes</taxon>
    </lineage>
</organism>
<dbReference type="InterPro" id="IPR016181">
    <property type="entry name" value="Acyl_CoA_acyltransferase"/>
</dbReference>
<dbReference type="PROSITE" id="PS51186">
    <property type="entry name" value="GNAT"/>
    <property type="match status" value="1"/>
</dbReference>
<proteinExistence type="predicted"/>
<feature type="domain" description="N-acetyltransferase" evidence="1">
    <location>
        <begin position="2"/>
        <end position="128"/>
    </location>
</feature>
<dbReference type="AlphaFoldDB" id="A0A6C0LK33"/>
<dbReference type="EMBL" id="MN740490">
    <property type="protein sequence ID" value="QHU29552.1"/>
    <property type="molecule type" value="Genomic_DNA"/>
</dbReference>
<dbReference type="InterPro" id="IPR000182">
    <property type="entry name" value="GNAT_dom"/>
</dbReference>
<dbReference type="CDD" id="cd04301">
    <property type="entry name" value="NAT_SF"/>
    <property type="match status" value="1"/>
</dbReference>
<dbReference type="Gene3D" id="3.40.630.30">
    <property type="match status" value="1"/>
</dbReference>
<reference evidence="2" key="1">
    <citation type="journal article" date="2020" name="Nature">
        <title>Giant virus diversity and host interactions through global metagenomics.</title>
        <authorList>
            <person name="Schulz F."/>
            <person name="Roux S."/>
            <person name="Paez-Espino D."/>
            <person name="Jungbluth S."/>
            <person name="Walsh D.A."/>
            <person name="Denef V.J."/>
            <person name="McMahon K.D."/>
            <person name="Konstantinidis K.T."/>
            <person name="Eloe-Fadrosh E.A."/>
            <person name="Kyrpides N.C."/>
            <person name="Woyke T."/>
        </authorList>
    </citation>
    <scope>NUCLEOTIDE SEQUENCE</scope>
    <source>
        <strain evidence="2">GVMAG-M-3300027804-48</strain>
    </source>
</reference>
<name>A0A6C0LK33_9ZZZZ</name>
<dbReference type="Pfam" id="PF13508">
    <property type="entry name" value="Acetyltransf_7"/>
    <property type="match status" value="1"/>
</dbReference>
<evidence type="ECO:0000259" key="1">
    <source>
        <dbReference type="PROSITE" id="PS51186"/>
    </source>
</evidence>
<protein>
    <recommendedName>
        <fullName evidence="1">N-acetyltransferase domain-containing protein</fullName>
    </recommendedName>
</protein>
<evidence type="ECO:0000313" key="2">
    <source>
        <dbReference type="EMBL" id="QHU29552.1"/>
    </source>
</evidence>
<sequence>MIIIKSFNEIDDILTEILNKFIQIHFEETRLYTYEYIVYCIDDNNNVIGFLGIQTFDNNITINQLCVDINHRNKGIAKSLLEFTEKEFRNYNQFLYMHKPELYKFYCNRGFTEVYRDNIKVKMVKLFI</sequence>
<dbReference type="GO" id="GO:0016747">
    <property type="term" value="F:acyltransferase activity, transferring groups other than amino-acyl groups"/>
    <property type="evidence" value="ECO:0007669"/>
    <property type="project" value="InterPro"/>
</dbReference>
<dbReference type="SUPFAM" id="SSF55729">
    <property type="entry name" value="Acyl-CoA N-acyltransferases (Nat)"/>
    <property type="match status" value="1"/>
</dbReference>
<accession>A0A6C0LK33</accession>